<dbReference type="Pfam" id="PF01208">
    <property type="entry name" value="URO-D"/>
    <property type="match status" value="1"/>
</dbReference>
<dbReference type="PANTHER" id="PTHR47099:SF1">
    <property type="entry name" value="METHYLCOBAMIDE:COM METHYLTRANSFERASE MTBA"/>
    <property type="match status" value="1"/>
</dbReference>
<gene>
    <name evidence="2" type="ORF">S12H4_18502</name>
</gene>
<dbReference type="PANTHER" id="PTHR47099">
    <property type="entry name" value="METHYLCOBAMIDE:COM METHYLTRANSFERASE MTBA"/>
    <property type="match status" value="1"/>
</dbReference>
<accession>X1R886</accession>
<dbReference type="EMBL" id="BARW01009146">
    <property type="protein sequence ID" value="GAI76768.1"/>
    <property type="molecule type" value="Genomic_DNA"/>
</dbReference>
<proteinExistence type="predicted"/>
<name>X1R886_9ZZZZ</name>
<dbReference type="InterPro" id="IPR000257">
    <property type="entry name" value="Uroporphyrinogen_deCOase"/>
</dbReference>
<dbReference type="Gene3D" id="3.20.20.210">
    <property type="match status" value="1"/>
</dbReference>
<evidence type="ECO:0000259" key="1">
    <source>
        <dbReference type="Pfam" id="PF01208"/>
    </source>
</evidence>
<evidence type="ECO:0000313" key="2">
    <source>
        <dbReference type="EMBL" id="GAI76768.1"/>
    </source>
</evidence>
<reference evidence="2" key="1">
    <citation type="journal article" date="2014" name="Front. Microbiol.">
        <title>High frequency of phylogenetically diverse reductive dehalogenase-homologous genes in deep subseafloor sedimentary metagenomes.</title>
        <authorList>
            <person name="Kawai M."/>
            <person name="Futagami T."/>
            <person name="Toyoda A."/>
            <person name="Takaki Y."/>
            <person name="Nishi S."/>
            <person name="Hori S."/>
            <person name="Arai W."/>
            <person name="Tsubouchi T."/>
            <person name="Morono Y."/>
            <person name="Uchiyama I."/>
            <person name="Ito T."/>
            <person name="Fujiyama A."/>
            <person name="Inagaki F."/>
            <person name="Takami H."/>
        </authorList>
    </citation>
    <scope>NUCLEOTIDE SEQUENCE</scope>
    <source>
        <strain evidence="2">Expedition CK06-06</strain>
    </source>
</reference>
<feature type="domain" description="Uroporphyrinogen decarboxylase (URO-D)" evidence="1">
    <location>
        <begin position="10"/>
        <end position="271"/>
    </location>
</feature>
<dbReference type="SUPFAM" id="SSF51726">
    <property type="entry name" value="UROD/MetE-like"/>
    <property type="match status" value="1"/>
</dbReference>
<dbReference type="GO" id="GO:0006779">
    <property type="term" value="P:porphyrin-containing compound biosynthetic process"/>
    <property type="evidence" value="ECO:0007669"/>
    <property type="project" value="InterPro"/>
</dbReference>
<dbReference type="AlphaFoldDB" id="X1R886"/>
<organism evidence="2">
    <name type="scientific">marine sediment metagenome</name>
    <dbReference type="NCBI Taxonomy" id="412755"/>
    <lineage>
        <taxon>unclassified sequences</taxon>
        <taxon>metagenomes</taxon>
        <taxon>ecological metagenomes</taxon>
    </lineage>
</organism>
<feature type="non-terminal residue" evidence="2">
    <location>
        <position position="1"/>
    </location>
</feature>
<comment type="caution">
    <text evidence="2">The sequence shown here is derived from an EMBL/GenBank/DDBJ whole genome shotgun (WGS) entry which is preliminary data.</text>
</comment>
<dbReference type="GO" id="GO:0004853">
    <property type="term" value="F:uroporphyrinogen decarboxylase activity"/>
    <property type="evidence" value="ECO:0007669"/>
    <property type="project" value="InterPro"/>
</dbReference>
<sequence>GRPLKQCQWGATIQFTGDDIGIPMEPAIKSEKELDSYVPPDPDLSWRYEPLRKLVKRFKGQRAIIAGCTDPFALARENLFGVAYFAAMIKRPDIVDRINEIAVNYQLQYAKNSLEAGADMVWVNGDWAMTKGPMVSREFIKKFIAPHFQRIAELTHSYGKICFKHTDGNIWPIYDIIIDAGADGIHPIDPMAGMDIGEAKAKFGDKVCLLGNVSCAFVLVIGSVEEVWQEVKEVIRKAGKGGGLICMSSNSIHSGVKPENYVAMVKAIREYGKYPISI</sequence>
<protein>
    <recommendedName>
        <fullName evidence="1">Uroporphyrinogen decarboxylase (URO-D) domain-containing protein</fullName>
    </recommendedName>
</protein>
<dbReference type="InterPro" id="IPR038071">
    <property type="entry name" value="UROD/MetE-like_sf"/>
</dbReference>
<dbReference type="InterPro" id="IPR052024">
    <property type="entry name" value="Methanogen_methyltrans"/>
</dbReference>